<feature type="region of interest" description="Disordered" evidence="2">
    <location>
        <begin position="158"/>
        <end position="187"/>
    </location>
</feature>
<dbReference type="Proteomes" id="UP000807504">
    <property type="component" value="Unassembled WGS sequence"/>
</dbReference>
<name>A0A8T0F468_ARGBR</name>
<comment type="caution">
    <text evidence="4">The sequence shown here is derived from an EMBL/GenBank/DDBJ whole genome shotgun (WGS) entry which is preliminary data.</text>
</comment>
<dbReference type="InterPro" id="IPR014352">
    <property type="entry name" value="FERM/acyl-CoA-bd_prot_sf"/>
</dbReference>
<feature type="compositionally biased region" description="Polar residues" evidence="2">
    <location>
        <begin position="176"/>
        <end position="187"/>
    </location>
</feature>
<dbReference type="Pfam" id="PF00373">
    <property type="entry name" value="FERM_M"/>
    <property type="match status" value="1"/>
</dbReference>
<dbReference type="Pfam" id="PF24522">
    <property type="entry name" value="KRIT1_FRMD8_FERM_C"/>
    <property type="match status" value="1"/>
</dbReference>
<organism evidence="4 5">
    <name type="scientific">Argiope bruennichi</name>
    <name type="common">Wasp spider</name>
    <name type="synonym">Aranea bruennichi</name>
    <dbReference type="NCBI Taxonomy" id="94029"/>
    <lineage>
        <taxon>Eukaryota</taxon>
        <taxon>Metazoa</taxon>
        <taxon>Ecdysozoa</taxon>
        <taxon>Arthropoda</taxon>
        <taxon>Chelicerata</taxon>
        <taxon>Arachnida</taxon>
        <taxon>Araneae</taxon>
        <taxon>Araneomorphae</taxon>
        <taxon>Entelegynae</taxon>
        <taxon>Araneoidea</taxon>
        <taxon>Araneidae</taxon>
        <taxon>Argiope</taxon>
    </lineage>
</organism>
<dbReference type="Gene3D" id="3.10.20.90">
    <property type="entry name" value="Phosphatidylinositol 3-kinase Catalytic Subunit, Chain A, domain 1"/>
    <property type="match status" value="1"/>
</dbReference>
<protein>
    <recommendedName>
        <fullName evidence="1">FERM domain-containing protein 8</fullName>
    </recommendedName>
</protein>
<sequence>MLFYELDERSKRPYRVKDKRFHWHDQYDFKRFVLQPNSNYVVAEGTPYMIVTVQKTLCLVNVVSTEIWNNDVELWKNPETDTKMTMTDCRVKKRKRKSRGENSKGAKMVEEAIEECMPDSSVMQQKQQLVATQIGGQMVWFNQAAFPQVFPPEFFNSPKPESKEVSKSPTPEYQEVSKSPTRVPTSFKVSTPESQEIICNSFQIFLHPFRNIPSENLQHECFVVIEYFKNSFIFLCVYARTLSRNRTVMRCGEAGFEYPPHSFHYSPHTSSTGPLQINDDRVPEWELPRSYPVGYRTVHPEYIPRHLIPSQPSQTCYLSNTSTEWHRDTNPRTPKQVKKEDICVMLMNRVVLCVECENPSQATVQELMELILQDDQDLSLPASARDVFSLWLVSPMLELQLTSFQRPYHTRQQWMTLLLKYTSASTKHLDKDEPELYLRRNVFYDKQDEMRICDMKILELLYEEAKYNILKGRYPCDIQDCDVLAGIQARLELGPFNPQIHTAEFFRSKITDYLPDYACKNRWSFLNVSAKPGPEHRLLDRYRNIPTNTVRYKLLRKYMEFCWALPYYGSAFFHGQVEKPAKGLALLLDHPDKKVLIGINREGVHIIDAADHCLLLSMKFRNLSWDYAANKEDNPDCLPCLFIQFKIPGQRARDSKLIQIFSHQANMMDKLISKFVEELKQRPSWCEDQVDNFISIPHEDDDVIPITTKRLSSEAYLEEKLKRLSLTTFNESGQPVQASRSWSFKK</sequence>
<dbReference type="GO" id="GO:0005886">
    <property type="term" value="C:plasma membrane"/>
    <property type="evidence" value="ECO:0007669"/>
    <property type="project" value="TreeGrafter"/>
</dbReference>
<dbReference type="PANTHER" id="PTHR13283:SF10">
    <property type="entry name" value="FERM DOMAIN-CONTAINING PROTEIN 8"/>
    <property type="match status" value="1"/>
</dbReference>
<dbReference type="PANTHER" id="PTHR13283">
    <property type="entry name" value="KREV INTERACTION TRAPPED 1-RELATED"/>
    <property type="match status" value="1"/>
</dbReference>
<dbReference type="InterPro" id="IPR019748">
    <property type="entry name" value="FERM_central"/>
</dbReference>
<dbReference type="GO" id="GO:0048731">
    <property type="term" value="P:system development"/>
    <property type="evidence" value="ECO:0007669"/>
    <property type="project" value="UniProtKB-ARBA"/>
</dbReference>
<evidence type="ECO:0000259" key="3">
    <source>
        <dbReference type="PROSITE" id="PS50057"/>
    </source>
</evidence>
<dbReference type="InterPro" id="IPR019749">
    <property type="entry name" value="Band_41_domain"/>
</dbReference>
<accession>A0A8T0F468</accession>
<proteinExistence type="predicted"/>
<dbReference type="SUPFAM" id="SSF47031">
    <property type="entry name" value="Second domain of FERM"/>
    <property type="match status" value="1"/>
</dbReference>
<dbReference type="InterPro" id="IPR000299">
    <property type="entry name" value="FERM_domain"/>
</dbReference>
<gene>
    <name evidence="4" type="ORF">HNY73_010669</name>
</gene>
<dbReference type="GO" id="GO:0009887">
    <property type="term" value="P:animal organ morphogenesis"/>
    <property type="evidence" value="ECO:0007669"/>
    <property type="project" value="UniProtKB-ARBA"/>
</dbReference>
<dbReference type="CDD" id="cd14473">
    <property type="entry name" value="FERM_B-lobe"/>
    <property type="match status" value="1"/>
</dbReference>
<evidence type="ECO:0000256" key="1">
    <source>
        <dbReference type="ARBA" id="ARBA00039547"/>
    </source>
</evidence>
<keyword evidence="5" id="KW-1185">Reference proteome</keyword>
<dbReference type="EMBL" id="JABXBU010000030">
    <property type="protein sequence ID" value="KAF8785075.1"/>
    <property type="molecule type" value="Genomic_DNA"/>
</dbReference>
<evidence type="ECO:0000256" key="2">
    <source>
        <dbReference type="SAM" id="MobiDB-lite"/>
    </source>
</evidence>
<reference evidence="4" key="1">
    <citation type="journal article" date="2020" name="bioRxiv">
        <title>Chromosome-level reference genome of the European wasp spider Argiope bruennichi: a resource for studies on range expansion and evolutionary adaptation.</title>
        <authorList>
            <person name="Sheffer M.M."/>
            <person name="Hoppe A."/>
            <person name="Krehenwinkel H."/>
            <person name="Uhl G."/>
            <person name="Kuss A.W."/>
            <person name="Jensen L."/>
            <person name="Jensen C."/>
            <person name="Gillespie R.G."/>
            <person name="Hoff K.J."/>
            <person name="Prost S."/>
        </authorList>
    </citation>
    <scope>NUCLEOTIDE SEQUENCE</scope>
</reference>
<dbReference type="Gene3D" id="2.30.29.30">
    <property type="entry name" value="Pleckstrin-homology domain (PH domain)/Phosphotyrosine-binding domain (PTB)"/>
    <property type="match status" value="1"/>
</dbReference>
<dbReference type="Gene3D" id="1.20.80.10">
    <property type="match status" value="1"/>
</dbReference>
<dbReference type="InterPro" id="IPR051594">
    <property type="entry name" value="KRIT1/FRMD8"/>
</dbReference>
<dbReference type="InterPro" id="IPR035963">
    <property type="entry name" value="FERM_2"/>
</dbReference>
<evidence type="ECO:0000313" key="4">
    <source>
        <dbReference type="EMBL" id="KAF8785075.1"/>
    </source>
</evidence>
<dbReference type="GO" id="GO:0090090">
    <property type="term" value="P:negative regulation of canonical Wnt signaling pathway"/>
    <property type="evidence" value="ECO:0007669"/>
    <property type="project" value="TreeGrafter"/>
</dbReference>
<dbReference type="PROSITE" id="PS50057">
    <property type="entry name" value="FERM_3"/>
    <property type="match status" value="1"/>
</dbReference>
<dbReference type="InterPro" id="IPR057096">
    <property type="entry name" value="KRIT1_FRMD8_FERM_C"/>
</dbReference>
<evidence type="ECO:0000313" key="5">
    <source>
        <dbReference type="Proteomes" id="UP000807504"/>
    </source>
</evidence>
<dbReference type="AlphaFoldDB" id="A0A8T0F468"/>
<dbReference type="InterPro" id="IPR011993">
    <property type="entry name" value="PH-like_dom_sf"/>
</dbReference>
<dbReference type="SMART" id="SM00295">
    <property type="entry name" value="B41"/>
    <property type="match status" value="1"/>
</dbReference>
<feature type="domain" description="FERM" evidence="3">
    <location>
        <begin position="340"/>
        <end position="672"/>
    </location>
</feature>
<reference evidence="4" key="2">
    <citation type="submission" date="2020-06" db="EMBL/GenBank/DDBJ databases">
        <authorList>
            <person name="Sheffer M."/>
        </authorList>
    </citation>
    <scope>NUCLEOTIDE SEQUENCE</scope>
</reference>